<keyword evidence="2" id="KW-1185">Reference proteome</keyword>
<gene>
    <name evidence="1" type="ORF">RFN57_00305</name>
</gene>
<sequence>MSISIPEVLAGDSETDWVVQGWADAGMAAGDPGRVVGYVLSPLRGQYLAIMEVLEQSVDHLPPAEVRAALPQKGRNCLLLR</sequence>
<evidence type="ECO:0000313" key="1">
    <source>
        <dbReference type="EMBL" id="MEC7050771.1"/>
    </source>
</evidence>
<dbReference type="Proteomes" id="UP001353952">
    <property type="component" value="Unassembled WGS sequence"/>
</dbReference>
<protein>
    <submittedName>
        <fullName evidence="1">Uncharacterized protein</fullName>
    </submittedName>
</protein>
<dbReference type="EMBL" id="JAYXNZ010000001">
    <property type="protein sequence ID" value="MEC7050771.1"/>
    <property type="molecule type" value="Genomic_DNA"/>
</dbReference>
<comment type="caution">
    <text evidence="1">The sequence shown here is derived from an EMBL/GenBank/DDBJ whole genome shotgun (WGS) entry which is preliminary data.</text>
</comment>
<organism evidence="1 2">
    <name type="scientific">Streptomyces violaceochromogenes</name>
    <dbReference type="NCBI Taxonomy" id="67377"/>
    <lineage>
        <taxon>Bacteria</taxon>
        <taxon>Bacillati</taxon>
        <taxon>Actinomycetota</taxon>
        <taxon>Actinomycetes</taxon>
        <taxon>Kitasatosporales</taxon>
        <taxon>Streptomycetaceae</taxon>
        <taxon>Streptomyces</taxon>
    </lineage>
</organism>
<evidence type="ECO:0000313" key="2">
    <source>
        <dbReference type="Proteomes" id="UP001353952"/>
    </source>
</evidence>
<reference evidence="1 2" key="1">
    <citation type="submission" date="2024-01" db="EMBL/GenBank/DDBJ databases">
        <title>Genome analysis.</title>
        <authorList>
            <person name="Zhang K."/>
        </authorList>
    </citation>
    <scope>NUCLEOTIDE SEQUENCE [LARGE SCALE GENOMIC DNA]</scope>
    <source>
        <strain evidence="1 2">CGMCC 4.1753</strain>
    </source>
</reference>
<proteinExistence type="predicted"/>
<dbReference type="RefSeq" id="WP_191847727.1">
    <property type="nucleotide sequence ID" value="NZ_BMUO01000008.1"/>
</dbReference>
<accession>A0ABU6LRG7</accession>
<name>A0ABU6LRG7_9ACTN</name>